<keyword evidence="2" id="KW-0378">Hydrolase</keyword>
<sequence>MGLNGCMRTWTRYVAIGDSLTEGIGDPGPDGVHRGWADRFAQLLADAQGTSVQYANLAIRGRLLDPILAEQLEPALTLEPDLVSIWGGGNDMLRPRADVAELARRLEEAIVRIRDTGADVLVGTSTDPRGAPVVELTARRCMEYNLAIWAAARRHGAYVLDLFHLRSLRDWRMWDADRIHLSPEGHERVAQLALTTVGHPATMPGWDVPLPPEGQPTRLGRAQTDYLWARDHLAPWVGRRIRRTSSGAGRAAKYADYLTLTPG</sequence>
<dbReference type="InterPro" id="IPR013830">
    <property type="entry name" value="SGNH_hydro"/>
</dbReference>
<dbReference type="EMBL" id="SDMQ01000003">
    <property type="protein sequence ID" value="TBT86509.1"/>
    <property type="molecule type" value="Genomic_DNA"/>
</dbReference>
<dbReference type="OrthoDB" id="3465773at2"/>
<evidence type="ECO:0000313" key="3">
    <source>
        <dbReference type="Proteomes" id="UP000292373"/>
    </source>
</evidence>
<organism evidence="2 3">
    <name type="scientific">Propioniciclava sinopodophylli</name>
    <dbReference type="NCBI Taxonomy" id="1837344"/>
    <lineage>
        <taxon>Bacteria</taxon>
        <taxon>Bacillati</taxon>
        <taxon>Actinomycetota</taxon>
        <taxon>Actinomycetes</taxon>
        <taxon>Propionibacteriales</taxon>
        <taxon>Propionibacteriaceae</taxon>
        <taxon>Propioniciclava</taxon>
    </lineage>
</organism>
<dbReference type="AlphaFoldDB" id="A0A4Q9KEY3"/>
<dbReference type="InterPro" id="IPR036514">
    <property type="entry name" value="SGNH_hydro_sf"/>
</dbReference>
<dbReference type="Pfam" id="PF13472">
    <property type="entry name" value="Lipase_GDSL_2"/>
    <property type="match status" value="1"/>
</dbReference>
<dbReference type="Gene3D" id="3.40.50.1110">
    <property type="entry name" value="SGNH hydrolase"/>
    <property type="match status" value="1"/>
</dbReference>
<reference evidence="2 3" key="1">
    <citation type="submission" date="2019-01" db="EMBL/GenBank/DDBJ databases">
        <title>Lactibacter flavus gen. nov., sp. nov., a novel bacterium of the family Propionibacteriaceae isolated from raw milk and dairy products.</title>
        <authorList>
            <person name="Huptas C."/>
            <person name="Wenning M."/>
            <person name="Breitenwieser F."/>
            <person name="Doll E."/>
            <person name="Von Neubeck M."/>
            <person name="Busse H.-J."/>
            <person name="Scherer S."/>
        </authorList>
    </citation>
    <scope>NUCLEOTIDE SEQUENCE [LARGE SCALE GENOMIC DNA]</scope>
    <source>
        <strain evidence="2 3">KCTC 33808</strain>
    </source>
</reference>
<dbReference type="CDD" id="cd01832">
    <property type="entry name" value="SGNH_hydrolase_like_1"/>
    <property type="match status" value="1"/>
</dbReference>
<accession>A0A4Q9KEY3</accession>
<keyword evidence="3" id="KW-1185">Reference proteome</keyword>
<dbReference type="PANTHER" id="PTHR43784">
    <property type="entry name" value="GDSL-LIKE LIPASE/ACYLHYDROLASE, PUTATIVE (AFU_ORTHOLOGUE AFUA_2G00820)-RELATED"/>
    <property type="match status" value="1"/>
</dbReference>
<dbReference type="Proteomes" id="UP000292373">
    <property type="component" value="Unassembled WGS sequence"/>
</dbReference>
<gene>
    <name evidence="2" type="ORF">ET989_04110</name>
</gene>
<protein>
    <submittedName>
        <fullName evidence="2">SGNH/GDSL hydrolase family protein</fullName>
    </submittedName>
</protein>
<evidence type="ECO:0000259" key="1">
    <source>
        <dbReference type="Pfam" id="PF13472"/>
    </source>
</evidence>
<dbReference type="InterPro" id="IPR053140">
    <property type="entry name" value="GDSL_Rv0518-like"/>
</dbReference>
<evidence type="ECO:0000313" key="2">
    <source>
        <dbReference type="EMBL" id="TBT86509.1"/>
    </source>
</evidence>
<comment type="caution">
    <text evidence="2">The sequence shown here is derived from an EMBL/GenBank/DDBJ whole genome shotgun (WGS) entry which is preliminary data.</text>
</comment>
<dbReference type="PANTHER" id="PTHR43784:SF2">
    <property type="entry name" value="GDSL-LIKE LIPASE_ACYLHYDROLASE, PUTATIVE (AFU_ORTHOLOGUE AFUA_2G00820)-RELATED"/>
    <property type="match status" value="1"/>
</dbReference>
<dbReference type="SUPFAM" id="SSF52266">
    <property type="entry name" value="SGNH hydrolase"/>
    <property type="match status" value="1"/>
</dbReference>
<name>A0A4Q9KEY3_9ACTN</name>
<proteinExistence type="predicted"/>
<feature type="domain" description="SGNH hydrolase-type esterase" evidence="1">
    <location>
        <begin position="15"/>
        <end position="188"/>
    </location>
</feature>
<dbReference type="GO" id="GO:0016787">
    <property type="term" value="F:hydrolase activity"/>
    <property type="evidence" value="ECO:0007669"/>
    <property type="project" value="UniProtKB-KW"/>
</dbReference>